<gene>
    <name evidence="9" type="ORF">H0185_04045</name>
</gene>
<feature type="transmembrane region" description="Helical" evidence="8">
    <location>
        <begin position="107"/>
        <end position="131"/>
    </location>
</feature>
<keyword evidence="3" id="KW-0813">Transport</keyword>
<keyword evidence="7 8" id="KW-0472">Membrane</keyword>
<sequence length="380" mass="42666">MEKAKIGAYQLFVLILLFELGSAVLVPIAIEAKRDAWLAILLGMVGGILLFFVYYRLYRFYPKLVLTEYIEKLVGKILGKILSFCYILFFAYSAARVLRDFGEMLLTYAYVNTPLFIVNTLLILVIIYAIQKGIEVLARTGELFFILLYLLAITGFLLLIFSGLFDLKQLKPFLEDGWGLVLKVVASQTLYVPFGEAIVFAMIFPYLKDSKKIKIAGVCGILLSGINLALVMAINISVLGIDLASRSQFPLLSTVQSIQIAEFLERLDVFFMVSMVIGIFFKVSLYFYAAVSATTILFKIKEPSKLVYPMGLAILFMSITIANSYSEHIKEGLIVTTRFLHPFFLVVIPVILLGIAYFKNWGRKRKSQNGAKNASMSQKG</sequence>
<evidence type="ECO:0000313" key="9">
    <source>
        <dbReference type="EMBL" id="MBY0095977.1"/>
    </source>
</evidence>
<dbReference type="PANTHER" id="PTHR34975">
    <property type="entry name" value="SPORE GERMINATION PROTEIN A2"/>
    <property type="match status" value="1"/>
</dbReference>
<organism evidence="9 10">
    <name type="scientific">Mesobacillus maritimus</name>
    <dbReference type="NCBI Taxonomy" id="1643336"/>
    <lineage>
        <taxon>Bacteria</taxon>
        <taxon>Bacillati</taxon>
        <taxon>Bacillota</taxon>
        <taxon>Bacilli</taxon>
        <taxon>Bacillales</taxon>
        <taxon>Bacillaceae</taxon>
        <taxon>Mesobacillus</taxon>
    </lineage>
</organism>
<comment type="caution">
    <text evidence="9">The sequence shown here is derived from an EMBL/GenBank/DDBJ whole genome shotgun (WGS) entry which is preliminary data.</text>
</comment>
<keyword evidence="6 8" id="KW-1133">Transmembrane helix</keyword>
<dbReference type="EMBL" id="JACWFH010000007">
    <property type="protein sequence ID" value="MBY0095977.1"/>
    <property type="molecule type" value="Genomic_DNA"/>
</dbReference>
<comment type="subcellular location">
    <subcellularLocation>
        <location evidence="1">Membrane</location>
        <topology evidence="1">Multi-pass membrane protein</topology>
    </subcellularLocation>
</comment>
<evidence type="ECO:0000256" key="3">
    <source>
        <dbReference type="ARBA" id="ARBA00022448"/>
    </source>
</evidence>
<comment type="similarity">
    <text evidence="2">Belongs to the amino acid-polyamine-organocation (APC) superfamily. Spore germination protein (SGP) (TC 2.A.3.9) family.</text>
</comment>
<dbReference type="NCBIfam" id="TIGR00912">
    <property type="entry name" value="2A0309"/>
    <property type="match status" value="1"/>
</dbReference>
<evidence type="ECO:0000256" key="1">
    <source>
        <dbReference type="ARBA" id="ARBA00004141"/>
    </source>
</evidence>
<feature type="transmembrane region" description="Helical" evidence="8">
    <location>
        <begin position="306"/>
        <end position="326"/>
    </location>
</feature>
<protein>
    <submittedName>
        <fullName evidence="9">GerAB/ArcD/ProY family transporter</fullName>
    </submittedName>
</protein>
<feature type="transmembrane region" description="Helical" evidence="8">
    <location>
        <begin position="143"/>
        <end position="165"/>
    </location>
</feature>
<feature type="transmembrane region" description="Helical" evidence="8">
    <location>
        <begin position="12"/>
        <end position="30"/>
    </location>
</feature>
<reference evidence="9 10" key="1">
    <citation type="submission" date="2020-07" db="EMBL/GenBank/DDBJ databases">
        <title>Fungal Genomes of the International Space Station.</title>
        <authorList>
            <person name="Seuylemezian A."/>
            <person name="Singh N.K."/>
            <person name="Wood J."/>
            <person name="Venkateswaran K."/>
        </authorList>
    </citation>
    <scope>NUCLEOTIDE SEQUENCE [LARGE SCALE GENOMIC DNA]</scope>
    <source>
        <strain evidence="9 10">PL-B2</strain>
    </source>
</reference>
<proteinExistence type="inferred from homology"/>
<feature type="transmembrane region" description="Helical" evidence="8">
    <location>
        <begin position="185"/>
        <end position="207"/>
    </location>
</feature>
<evidence type="ECO:0000256" key="6">
    <source>
        <dbReference type="ARBA" id="ARBA00022989"/>
    </source>
</evidence>
<evidence type="ECO:0000256" key="2">
    <source>
        <dbReference type="ARBA" id="ARBA00007998"/>
    </source>
</evidence>
<dbReference type="PANTHER" id="PTHR34975:SF2">
    <property type="entry name" value="SPORE GERMINATION PROTEIN A2"/>
    <property type="match status" value="1"/>
</dbReference>
<evidence type="ECO:0000256" key="8">
    <source>
        <dbReference type="SAM" id="Phobius"/>
    </source>
</evidence>
<name>A0ABS7K149_9BACI</name>
<evidence type="ECO:0000256" key="4">
    <source>
        <dbReference type="ARBA" id="ARBA00022544"/>
    </source>
</evidence>
<feature type="transmembrane region" description="Helical" evidence="8">
    <location>
        <begin position="77"/>
        <end position="95"/>
    </location>
</feature>
<dbReference type="Pfam" id="PF03845">
    <property type="entry name" value="Spore_permease"/>
    <property type="match status" value="1"/>
</dbReference>
<evidence type="ECO:0000256" key="5">
    <source>
        <dbReference type="ARBA" id="ARBA00022692"/>
    </source>
</evidence>
<feature type="transmembrane region" description="Helical" evidence="8">
    <location>
        <begin position="269"/>
        <end position="294"/>
    </location>
</feature>
<feature type="transmembrane region" description="Helical" evidence="8">
    <location>
        <begin position="36"/>
        <end position="57"/>
    </location>
</feature>
<dbReference type="Proteomes" id="UP000769780">
    <property type="component" value="Unassembled WGS sequence"/>
</dbReference>
<accession>A0ABS7K149</accession>
<evidence type="ECO:0000313" key="10">
    <source>
        <dbReference type="Proteomes" id="UP000769780"/>
    </source>
</evidence>
<keyword evidence="5 8" id="KW-0812">Transmembrane</keyword>
<feature type="transmembrane region" description="Helical" evidence="8">
    <location>
        <begin position="219"/>
        <end position="241"/>
    </location>
</feature>
<dbReference type="InterPro" id="IPR004761">
    <property type="entry name" value="Spore_GerAB"/>
</dbReference>
<evidence type="ECO:0000256" key="7">
    <source>
        <dbReference type="ARBA" id="ARBA00023136"/>
    </source>
</evidence>
<dbReference type="RefSeq" id="WP_221871435.1">
    <property type="nucleotide sequence ID" value="NZ_JACWFH010000007.1"/>
</dbReference>
<keyword evidence="10" id="KW-1185">Reference proteome</keyword>
<keyword evidence="4" id="KW-0309">Germination</keyword>
<feature type="transmembrane region" description="Helical" evidence="8">
    <location>
        <begin position="338"/>
        <end position="358"/>
    </location>
</feature>